<dbReference type="EnsemblMetazoa" id="OVOC6814.1">
    <property type="protein sequence ID" value="OVOC6814.1"/>
    <property type="gene ID" value="WBGene00243623"/>
</dbReference>
<reference evidence="3" key="1">
    <citation type="submission" date="2013-10" db="EMBL/GenBank/DDBJ databases">
        <title>Genome sequencing of Onchocerca volvulus.</title>
        <authorList>
            <person name="Cotton J."/>
            <person name="Tsai J."/>
            <person name="Stanley E."/>
            <person name="Tracey A."/>
            <person name="Holroyd N."/>
            <person name="Lustigman S."/>
            <person name="Berriman M."/>
        </authorList>
    </citation>
    <scope>NUCLEOTIDE SEQUENCE</scope>
</reference>
<dbReference type="EMBL" id="CMVM020000181">
    <property type="status" value="NOT_ANNOTATED_CDS"/>
    <property type="molecule type" value="Genomic_DNA"/>
</dbReference>
<accession>A0A8R1XZ69</accession>
<feature type="transmembrane region" description="Helical" evidence="1">
    <location>
        <begin position="32"/>
        <end position="50"/>
    </location>
</feature>
<evidence type="ECO:0000256" key="1">
    <source>
        <dbReference type="SAM" id="Phobius"/>
    </source>
</evidence>
<dbReference type="AlphaFoldDB" id="A0A8R1XZ69"/>
<keyword evidence="3" id="KW-1185">Reference proteome</keyword>
<sequence length="132" mass="15331">MFRLISTDILVVIFIFLFYFILSGYLRILFTRYVYLLWTPKVLLIVQLYSPKMLLIVQLHPNYLNGKCNKEKTICVCICPESLKTGYIPTYEFLWAIETFECFEKTAAFTDHCLASTGKGTKTAGENGEFER</sequence>
<organism evidence="2 3">
    <name type="scientific">Onchocerca volvulus</name>
    <dbReference type="NCBI Taxonomy" id="6282"/>
    <lineage>
        <taxon>Eukaryota</taxon>
        <taxon>Metazoa</taxon>
        <taxon>Ecdysozoa</taxon>
        <taxon>Nematoda</taxon>
        <taxon>Chromadorea</taxon>
        <taxon>Rhabditida</taxon>
        <taxon>Spirurina</taxon>
        <taxon>Spiruromorpha</taxon>
        <taxon>Filarioidea</taxon>
        <taxon>Onchocercidae</taxon>
        <taxon>Onchocerca</taxon>
    </lineage>
</organism>
<proteinExistence type="predicted"/>
<evidence type="ECO:0000313" key="2">
    <source>
        <dbReference type="EnsemblMetazoa" id="OVOC6814.1"/>
    </source>
</evidence>
<evidence type="ECO:0000313" key="3">
    <source>
        <dbReference type="Proteomes" id="UP000024404"/>
    </source>
</evidence>
<keyword evidence="1" id="KW-0812">Transmembrane</keyword>
<protein>
    <submittedName>
        <fullName evidence="2">Uncharacterized protein</fullName>
    </submittedName>
</protein>
<keyword evidence="1" id="KW-0472">Membrane</keyword>
<dbReference type="Proteomes" id="UP000024404">
    <property type="component" value="Unassembled WGS sequence"/>
</dbReference>
<name>A0A8R1XZ69_ONCVO</name>
<keyword evidence="1" id="KW-1133">Transmembrane helix</keyword>
<feature type="transmembrane region" description="Helical" evidence="1">
    <location>
        <begin position="7"/>
        <end position="26"/>
    </location>
</feature>
<reference evidence="2" key="2">
    <citation type="submission" date="2022-06" db="UniProtKB">
        <authorList>
            <consortium name="EnsemblMetazoa"/>
        </authorList>
    </citation>
    <scope>IDENTIFICATION</scope>
</reference>